<feature type="transmembrane region" description="Helical" evidence="4">
    <location>
        <begin position="38"/>
        <end position="56"/>
    </location>
</feature>
<organism evidence="6 7">
    <name type="scientific">Leptobacterium flavescens</name>
    <dbReference type="NCBI Taxonomy" id="472055"/>
    <lineage>
        <taxon>Bacteria</taxon>
        <taxon>Pseudomonadati</taxon>
        <taxon>Bacteroidota</taxon>
        <taxon>Flavobacteriia</taxon>
        <taxon>Flavobacteriales</taxon>
        <taxon>Flavobacteriaceae</taxon>
        <taxon>Leptobacterium</taxon>
    </lineage>
</organism>
<evidence type="ECO:0000313" key="7">
    <source>
        <dbReference type="Proteomes" id="UP000468581"/>
    </source>
</evidence>
<gene>
    <name evidence="6" type="ORF">GWK08_05190</name>
</gene>
<dbReference type="PANTHER" id="PTHR43280">
    <property type="entry name" value="ARAC-FAMILY TRANSCRIPTIONAL REGULATOR"/>
    <property type="match status" value="1"/>
</dbReference>
<dbReference type="InterPro" id="IPR009057">
    <property type="entry name" value="Homeodomain-like_sf"/>
</dbReference>
<feature type="transmembrane region" description="Helical" evidence="4">
    <location>
        <begin position="6"/>
        <end position="29"/>
    </location>
</feature>
<dbReference type="GO" id="GO:0003700">
    <property type="term" value="F:DNA-binding transcription factor activity"/>
    <property type="evidence" value="ECO:0007669"/>
    <property type="project" value="InterPro"/>
</dbReference>
<evidence type="ECO:0000256" key="3">
    <source>
        <dbReference type="ARBA" id="ARBA00023163"/>
    </source>
</evidence>
<dbReference type="InterPro" id="IPR018062">
    <property type="entry name" value="HTH_AraC-typ_CS"/>
</dbReference>
<dbReference type="SUPFAM" id="SSF46689">
    <property type="entry name" value="Homeodomain-like"/>
    <property type="match status" value="1"/>
</dbReference>
<dbReference type="AlphaFoldDB" id="A0A6P0UHV5"/>
<comment type="caution">
    <text evidence="6">The sequence shown here is derived from an EMBL/GenBank/DDBJ whole genome shotgun (WGS) entry which is preliminary data.</text>
</comment>
<dbReference type="InterPro" id="IPR018060">
    <property type="entry name" value="HTH_AraC"/>
</dbReference>
<feature type="transmembrane region" description="Helical" evidence="4">
    <location>
        <begin position="209"/>
        <end position="230"/>
    </location>
</feature>
<keyword evidence="4" id="KW-0472">Membrane</keyword>
<feature type="transmembrane region" description="Helical" evidence="4">
    <location>
        <begin position="139"/>
        <end position="156"/>
    </location>
</feature>
<keyword evidence="4" id="KW-1133">Transmembrane helix</keyword>
<dbReference type="PROSITE" id="PS00041">
    <property type="entry name" value="HTH_ARAC_FAMILY_1"/>
    <property type="match status" value="1"/>
</dbReference>
<feature type="transmembrane region" description="Helical" evidence="4">
    <location>
        <begin position="177"/>
        <end position="197"/>
    </location>
</feature>
<protein>
    <submittedName>
        <fullName evidence="6">Helix-turn-helix domain-containing protein</fullName>
    </submittedName>
</protein>
<dbReference type="PROSITE" id="PS01124">
    <property type="entry name" value="HTH_ARAC_FAMILY_2"/>
    <property type="match status" value="1"/>
</dbReference>
<evidence type="ECO:0000256" key="2">
    <source>
        <dbReference type="ARBA" id="ARBA00023125"/>
    </source>
</evidence>
<name>A0A6P0UHV5_9FLAO</name>
<keyword evidence="2" id="KW-0238">DNA-binding</keyword>
<keyword evidence="4" id="KW-0812">Transmembrane</keyword>
<dbReference type="Pfam" id="PF12833">
    <property type="entry name" value="HTH_18"/>
    <property type="match status" value="1"/>
</dbReference>
<proteinExistence type="predicted"/>
<dbReference type="SMART" id="SM00342">
    <property type="entry name" value="HTH_ARAC"/>
    <property type="match status" value="1"/>
</dbReference>
<feature type="domain" description="HTH araC/xylS-type" evidence="5">
    <location>
        <begin position="267"/>
        <end position="371"/>
    </location>
</feature>
<dbReference type="GO" id="GO:0043565">
    <property type="term" value="F:sequence-specific DNA binding"/>
    <property type="evidence" value="ECO:0007669"/>
    <property type="project" value="InterPro"/>
</dbReference>
<evidence type="ECO:0000259" key="5">
    <source>
        <dbReference type="PROSITE" id="PS01124"/>
    </source>
</evidence>
<accession>A0A6P0UHV5</accession>
<dbReference type="PANTHER" id="PTHR43280:SF29">
    <property type="entry name" value="ARAC-FAMILY TRANSCRIPTIONAL REGULATOR"/>
    <property type="match status" value="1"/>
</dbReference>
<dbReference type="EMBL" id="JAABOO010000001">
    <property type="protein sequence ID" value="NER12824.1"/>
    <property type="molecule type" value="Genomic_DNA"/>
</dbReference>
<feature type="transmembrane region" description="Helical" evidence="4">
    <location>
        <begin position="68"/>
        <end position="87"/>
    </location>
</feature>
<keyword evidence="1" id="KW-0805">Transcription regulation</keyword>
<evidence type="ECO:0000256" key="4">
    <source>
        <dbReference type="SAM" id="Phobius"/>
    </source>
</evidence>
<dbReference type="RefSeq" id="WP_163605834.1">
    <property type="nucleotide sequence ID" value="NZ_JAABOO010000001.1"/>
</dbReference>
<evidence type="ECO:0000313" key="6">
    <source>
        <dbReference type="EMBL" id="NER12824.1"/>
    </source>
</evidence>
<evidence type="ECO:0000256" key="1">
    <source>
        <dbReference type="ARBA" id="ARBA00023015"/>
    </source>
</evidence>
<keyword evidence="7" id="KW-1185">Reference proteome</keyword>
<sequence>MENINYNITSLIDFLGLVQGLFLGFLLIIENKKNRPSLLLGLFLVTYSFELLEVILEDLGLIDQHPSLLFLPINFFYLVFPLFYLYVRHITNDKLKTRSYLVLLPGIIEFIVYTVLFLLPSAIKLELYNTDSFMLPLEFFLLLSFPYSIYFIVKILRRLNRHKKNVENYYSNVSGRLVSWARWVVLLIIFQISFLFVEIFQEEAFFEKYTYPILAALNVIFIFWLGISGLRQSRILTSMEKTGIPAEKNLQDEKKAGENLPKSGDYEQVTSLMQEKQLFKEPDLSLADLSRELNMSQRSLSQLINQFADKNFNQFVNHYRVEEAKRILKDDTFNKLNMLGVAYEAGFNSKATFYAVFKQLTNTTPNAFKKQLS</sequence>
<dbReference type="Gene3D" id="1.10.10.60">
    <property type="entry name" value="Homeodomain-like"/>
    <property type="match status" value="2"/>
</dbReference>
<feature type="transmembrane region" description="Helical" evidence="4">
    <location>
        <begin position="99"/>
        <end position="119"/>
    </location>
</feature>
<keyword evidence="3" id="KW-0804">Transcription</keyword>
<dbReference type="Proteomes" id="UP000468581">
    <property type="component" value="Unassembled WGS sequence"/>
</dbReference>
<reference evidence="6 7" key="1">
    <citation type="submission" date="2020-01" db="EMBL/GenBank/DDBJ databases">
        <title>Leptobacterium flavescens.</title>
        <authorList>
            <person name="Wang G."/>
        </authorList>
    </citation>
    <scope>NUCLEOTIDE SEQUENCE [LARGE SCALE GENOMIC DNA]</scope>
    <source>
        <strain evidence="6 7">KCTC 22160</strain>
    </source>
</reference>